<feature type="compositionally biased region" description="Basic residues" evidence="1">
    <location>
        <begin position="362"/>
        <end position="372"/>
    </location>
</feature>
<dbReference type="InterPro" id="IPR039754">
    <property type="entry name" value="Esf1"/>
</dbReference>
<feature type="domain" description="ESF1 RRM" evidence="2">
    <location>
        <begin position="96"/>
        <end position="238"/>
    </location>
</feature>
<dbReference type="InterPro" id="IPR056750">
    <property type="entry name" value="RRM_ESF1"/>
</dbReference>
<protein>
    <submittedName>
        <fullName evidence="3">Pre-rRNA-processing protein ESF1</fullName>
    </submittedName>
</protein>
<dbReference type="GeneID" id="94193534"/>
<dbReference type="PANTHER" id="PTHR12202:SF0">
    <property type="entry name" value="ESF1 HOMOLOG"/>
    <property type="match status" value="1"/>
</dbReference>
<feature type="compositionally biased region" description="Basic and acidic residues" evidence="1">
    <location>
        <begin position="19"/>
        <end position="38"/>
    </location>
</feature>
<sequence>MEQDDRFVPTVRFKRPRKEVKPRSDPRFSRLFESEAAPRKGAPKIDPFGRPLGGASDGEESSSDEESEDSLESSPGGSATVAEDEQEQLEYGDVSNRLAVVGCDWDNISASDLFVLFETMYRSLTSNSTRCVRRAAVYLSDFGQQRVEHENLHGPTLPPSEDVREEELDDTARQEALRKYQKDRSRYYYGIVEFESTDQAKLLYDEMDGVEAYFAFAGLDLRFVPSEVTFEREPTSECCELPDNYEPPLASTSAFRHSKVECKWDMPTMKRFKTLTKRFKEQDVESLELKEYLASDDDDEVNVDEFKSLLGTKPENTEPVKLNDGKVRAKVGKYTISFGAPQDIPDIAEPELVTAKGASDRRKPKAKKCKAKRITEEDDAEPDDARDFDARISREQQPGFEGDLEDARFKRVLREPDFAIDTRHPKYRGAGADAADELLRSVSVEDIVLNLSQLGDECFPSHSDEEGPQASAGDEQYVGLLLVRVLDALLDRTRLTALFQNPEVMKLLSQRVMTSSAPVRLLFAKKCKLFFADEGASSEVLGDVLWRLLFDQEYYVFESCSHAISAVGAFLRQNHIGLQIVARDPTFLKPSYLEQLASTLKGPDSDGILHIRIIEFCVMLGDSSPSAFKALLDAGLCSAIFSYYITADYLLKLNCLEILERSPAFVSRLQKEAQIPRDFIEHALRVTSEEAGSEDELLVPFLFRMLVSLLRLEGTLTHDDCAAFGGVVSRTILQSRPQKATPRLLSALECFGTLYLLGHLSAAVCGHVVAIVSETTQDSVLAAVLVSLTFMCNAALATDKLVDFCALTRCVIKALARFPLSDTRELAYHCLSKALRYDEVLACVTEAESAAHLLSAEESLYANAVAKKQLVRTLLRRMDELYVGTANPLGADRVNALRDYARR</sequence>
<gene>
    <name evidence="3" type="ORF">BcabD6B2_14880</name>
</gene>
<dbReference type="AlphaFoldDB" id="A0AAV4LPG9"/>
<reference evidence="3 4" key="1">
    <citation type="submission" date="2021-06" db="EMBL/GenBank/DDBJ databases">
        <title>Genome sequence of Babesia caballi.</title>
        <authorList>
            <person name="Yamagishi J."/>
            <person name="Kidaka T."/>
            <person name="Ochi A."/>
        </authorList>
    </citation>
    <scope>NUCLEOTIDE SEQUENCE [LARGE SCALE GENOMIC DNA]</scope>
    <source>
        <strain evidence="3">USDA-D6B2</strain>
    </source>
</reference>
<dbReference type="SUPFAM" id="SSF48371">
    <property type="entry name" value="ARM repeat"/>
    <property type="match status" value="1"/>
</dbReference>
<dbReference type="GO" id="GO:0003723">
    <property type="term" value="F:RNA binding"/>
    <property type="evidence" value="ECO:0007669"/>
    <property type="project" value="TreeGrafter"/>
</dbReference>
<dbReference type="PANTHER" id="PTHR12202">
    <property type="entry name" value="ESF1 HOMOLOG"/>
    <property type="match status" value="1"/>
</dbReference>
<evidence type="ECO:0000313" key="3">
    <source>
        <dbReference type="EMBL" id="GIX62053.1"/>
    </source>
</evidence>
<evidence type="ECO:0000256" key="1">
    <source>
        <dbReference type="SAM" id="MobiDB-lite"/>
    </source>
</evidence>
<feature type="compositionally biased region" description="Acidic residues" evidence="1">
    <location>
        <begin position="57"/>
        <end position="71"/>
    </location>
</feature>
<comment type="caution">
    <text evidence="3">The sequence shown here is derived from an EMBL/GenBank/DDBJ whole genome shotgun (WGS) entry which is preliminary data.</text>
</comment>
<keyword evidence="4" id="KW-1185">Reference proteome</keyword>
<accession>A0AAV4LPG9</accession>
<organism evidence="3 4">
    <name type="scientific">Babesia caballi</name>
    <dbReference type="NCBI Taxonomy" id="5871"/>
    <lineage>
        <taxon>Eukaryota</taxon>
        <taxon>Sar</taxon>
        <taxon>Alveolata</taxon>
        <taxon>Apicomplexa</taxon>
        <taxon>Aconoidasida</taxon>
        <taxon>Piroplasmida</taxon>
        <taxon>Babesiidae</taxon>
        <taxon>Babesia</taxon>
    </lineage>
</organism>
<dbReference type="GO" id="GO:0006364">
    <property type="term" value="P:rRNA processing"/>
    <property type="evidence" value="ECO:0007669"/>
    <property type="project" value="InterPro"/>
</dbReference>
<dbReference type="RefSeq" id="XP_067714122.1">
    <property type="nucleotide sequence ID" value="XM_067858021.1"/>
</dbReference>
<name>A0AAV4LPG9_BABCB</name>
<feature type="region of interest" description="Disordered" evidence="1">
    <location>
        <begin position="356"/>
        <end position="387"/>
    </location>
</feature>
<proteinExistence type="predicted"/>
<evidence type="ECO:0000259" key="2">
    <source>
        <dbReference type="Pfam" id="PF25121"/>
    </source>
</evidence>
<feature type="region of interest" description="Disordered" evidence="1">
    <location>
        <begin position="1"/>
        <end position="87"/>
    </location>
</feature>
<dbReference type="EMBL" id="BPLF01000001">
    <property type="protein sequence ID" value="GIX62053.1"/>
    <property type="molecule type" value="Genomic_DNA"/>
</dbReference>
<evidence type="ECO:0000313" key="4">
    <source>
        <dbReference type="Proteomes" id="UP001497744"/>
    </source>
</evidence>
<dbReference type="Proteomes" id="UP001497744">
    <property type="component" value="Unassembled WGS sequence"/>
</dbReference>
<dbReference type="Pfam" id="PF25121">
    <property type="entry name" value="RRM_ESF1"/>
    <property type="match status" value="1"/>
</dbReference>
<dbReference type="InterPro" id="IPR016024">
    <property type="entry name" value="ARM-type_fold"/>
</dbReference>